<dbReference type="RefSeq" id="XP_047759430.1">
    <property type="nucleotide sequence ID" value="XM_047907258.1"/>
</dbReference>
<organism evidence="2 3">
    <name type="scientific">Passalora fulva</name>
    <name type="common">Tomato leaf mold</name>
    <name type="synonym">Cladosporium fulvum</name>
    <dbReference type="NCBI Taxonomy" id="5499"/>
    <lineage>
        <taxon>Eukaryota</taxon>
        <taxon>Fungi</taxon>
        <taxon>Dikarya</taxon>
        <taxon>Ascomycota</taxon>
        <taxon>Pezizomycotina</taxon>
        <taxon>Dothideomycetes</taxon>
        <taxon>Dothideomycetidae</taxon>
        <taxon>Mycosphaerellales</taxon>
        <taxon>Mycosphaerellaceae</taxon>
        <taxon>Fulvia</taxon>
    </lineage>
</organism>
<name>A0A9Q8LCX1_PASFU</name>
<gene>
    <name evidence="2" type="ORF">CLAFUR5_08110</name>
</gene>
<dbReference type="EMBL" id="CP090165">
    <property type="protein sequence ID" value="UJO15064.1"/>
    <property type="molecule type" value="Genomic_DNA"/>
</dbReference>
<protein>
    <submittedName>
        <fullName evidence="2">Heterokaryon incompatibility protein 6, OR allele</fullName>
    </submittedName>
</protein>
<dbReference type="InterPro" id="IPR010730">
    <property type="entry name" value="HET"/>
</dbReference>
<reference evidence="2" key="1">
    <citation type="submission" date="2021-12" db="EMBL/GenBank/DDBJ databases">
        <authorList>
            <person name="Zaccaron A."/>
            <person name="Stergiopoulos I."/>
        </authorList>
    </citation>
    <scope>NUCLEOTIDE SEQUENCE</scope>
    <source>
        <strain evidence="2">Race5_Kim</strain>
    </source>
</reference>
<evidence type="ECO:0000313" key="3">
    <source>
        <dbReference type="Proteomes" id="UP000756132"/>
    </source>
</evidence>
<dbReference type="OrthoDB" id="3650563at2759"/>
<feature type="domain" description="Heterokaryon incompatibility" evidence="1">
    <location>
        <begin position="95"/>
        <end position="192"/>
    </location>
</feature>
<dbReference type="GeneID" id="71987988"/>
<dbReference type="KEGG" id="ffu:CLAFUR5_08110"/>
<proteinExistence type="predicted"/>
<dbReference type="AlphaFoldDB" id="A0A9Q8LCX1"/>
<evidence type="ECO:0000259" key="1">
    <source>
        <dbReference type="Pfam" id="PF06985"/>
    </source>
</evidence>
<dbReference type="PANTHER" id="PTHR24148:SF73">
    <property type="entry name" value="HET DOMAIN PROTEIN (AFU_ORTHOLOGUE AFUA_8G01020)"/>
    <property type="match status" value="1"/>
</dbReference>
<evidence type="ECO:0000313" key="2">
    <source>
        <dbReference type="EMBL" id="UJO15064.1"/>
    </source>
</evidence>
<dbReference type="Pfam" id="PF06985">
    <property type="entry name" value="HET"/>
    <property type="match status" value="1"/>
</dbReference>
<sequence>MDEDQTLLPDEITSDTEEVAVETNSDIELEGYARSQESTNLVNTDAPEAYTGLDISRDVGLDGRCFRLLRLKPGRFEDVLRCDLTRRPIYAAGRYVAVSYSWTNQPASETLLVGIRSDQLAITAHLAAALRRLRNTHSPVSVWIDAICIDQSSLEDRACQVEVMHEIFGGAADVRVWLGEDDPLTGEPATDTMVLLRLCRSPAPWWSRLWVLQECAYAQQCSKVMVGGQILDKREFICAWKNCVMYVEDKVTASILEAHLRLAQQLLDAYRNQNRQDVIEAVYLIDYVKQPAEIAVYRTIECTPCSI</sequence>
<dbReference type="PANTHER" id="PTHR24148">
    <property type="entry name" value="ANKYRIN REPEAT DOMAIN-CONTAINING PROTEIN 39 HOMOLOG-RELATED"/>
    <property type="match status" value="1"/>
</dbReference>
<accession>A0A9Q8LCX1</accession>
<keyword evidence="3" id="KW-1185">Reference proteome</keyword>
<dbReference type="InterPro" id="IPR052895">
    <property type="entry name" value="HetReg/Transcr_Mod"/>
</dbReference>
<reference evidence="2" key="2">
    <citation type="journal article" date="2022" name="Microb. Genom.">
        <title>A chromosome-scale genome assembly of the tomato pathogen Cladosporium fulvum reveals a compartmentalized genome architecture and the presence of a dispensable chromosome.</title>
        <authorList>
            <person name="Zaccaron A.Z."/>
            <person name="Chen L.H."/>
            <person name="Samaras A."/>
            <person name="Stergiopoulos I."/>
        </authorList>
    </citation>
    <scope>NUCLEOTIDE SEQUENCE</scope>
    <source>
        <strain evidence="2">Race5_Kim</strain>
    </source>
</reference>
<dbReference type="Proteomes" id="UP000756132">
    <property type="component" value="Chromosome 3"/>
</dbReference>